<sequence length="170" mass="18663">MSELPRYILRDCTIFVDTYSKIGQASEITLPVPSEKVEEVRNAGMVMPIEVKLGFEKMEPGFKMTAFDPQVIKLVGLKPGVEKSFMATGALVDEDGTVHPAVAYMRGFLKSHDPGTWKTGEVGENDHNISIRYYKLEVDGEELLEVDPFNVSVGGVSQTGDIRAALLLNG</sequence>
<keyword evidence="2" id="KW-1185">Reference proteome</keyword>
<name>A0A2T5UQX9_9HYPH</name>
<dbReference type="NCBIfam" id="TIGR01611">
    <property type="entry name" value="tail_tube"/>
    <property type="match status" value="1"/>
</dbReference>
<dbReference type="InterPro" id="IPR006498">
    <property type="entry name" value="Tail_tube"/>
</dbReference>
<evidence type="ECO:0000313" key="1">
    <source>
        <dbReference type="EMBL" id="PTW53927.1"/>
    </source>
</evidence>
<organism evidence="1 2">
    <name type="scientific">Breoghania corrubedonensis</name>
    <dbReference type="NCBI Taxonomy" id="665038"/>
    <lineage>
        <taxon>Bacteria</taxon>
        <taxon>Pseudomonadati</taxon>
        <taxon>Pseudomonadota</taxon>
        <taxon>Alphaproteobacteria</taxon>
        <taxon>Hyphomicrobiales</taxon>
        <taxon>Stappiaceae</taxon>
        <taxon>Breoghania</taxon>
    </lineage>
</organism>
<accession>A0A2T5UQX9</accession>
<dbReference type="OrthoDB" id="7834326at2"/>
<dbReference type="AlphaFoldDB" id="A0A2T5UQX9"/>
<protein>
    <recommendedName>
        <fullName evidence="3">Phage major tail tube protein</fullName>
    </recommendedName>
</protein>
<dbReference type="Proteomes" id="UP000244081">
    <property type="component" value="Unassembled WGS sequence"/>
</dbReference>
<evidence type="ECO:0008006" key="3">
    <source>
        <dbReference type="Google" id="ProtNLM"/>
    </source>
</evidence>
<reference evidence="1 2" key="1">
    <citation type="submission" date="2018-04" db="EMBL/GenBank/DDBJ databases">
        <title>Genomic Encyclopedia of Archaeal and Bacterial Type Strains, Phase II (KMG-II): from individual species to whole genera.</title>
        <authorList>
            <person name="Goeker M."/>
        </authorList>
    </citation>
    <scope>NUCLEOTIDE SEQUENCE [LARGE SCALE GENOMIC DNA]</scope>
    <source>
        <strain evidence="1 2">DSM 23382</strain>
    </source>
</reference>
<gene>
    <name evidence="1" type="ORF">C8N35_11547</name>
</gene>
<dbReference type="Pfam" id="PF04985">
    <property type="entry name" value="Phage_tube"/>
    <property type="match status" value="1"/>
</dbReference>
<dbReference type="RefSeq" id="WP_107992059.1">
    <property type="nucleotide sequence ID" value="NZ_QAYG01000015.1"/>
</dbReference>
<evidence type="ECO:0000313" key="2">
    <source>
        <dbReference type="Proteomes" id="UP000244081"/>
    </source>
</evidence>
<dbReference type="EMBL" id="QAYG01000015">
    <property type="protein sequence ID" value="PTW53927.1"/>
    <property type="molecule type" value="Genomic_DNA"/>
</dbReference>
<comment type="caution">
    <text evidence="1">The sequence shown here is derived from an EMBL/GenBank/DDBJ whole genome shotgun (WGS) entry which is preliminary data.</text>
</comment>
<proteinExistence type="predicted"/>